<dbReference type="EMBL" id="CP117417">
    <property type="protein sequence ID" value="WCT77541.1"/>
    <property type="molecule type" value="Genomic_DNA"/>
</dbReference>
<proteinExistence type="predicted"/>
<organism evidence="1 2">
    <name type="scientific">Novosphingobium humi</name>
    <dbReference type="NCBI Taxonomy" id="2282397"/>
    <lineage>
        <taxon>Bacteria</taxon>
        <taxon>Pseudomonadati</taxon>
        <taxon>Pseudomonadota</taxon>
        <taxon>Alphaproteobacteria</taxon>
        <taxon>Sphingomonadales</taxon>
        <taxon>Sphingomonadaceae</taxon>
        <taxon>Novosphingobium</taxon>
    </lineage>
</organism>
<sequence>MLHLTPEAAGLHSDYGVIRQRPFVRLMVPPFTPRMALFFGFVPLFSAKKRHCAINERGKV</sequence>
<reference evidence="1 2" key="1">
    <citation type="submission" date="2023-02" db="EMBL/GenBank/DDBJ databases">
        <title>Genome sequence of Novosphingobium humi KACC 19094.</title>
        <authorList>
            <person name="Kim S."/>
            <person name="Heo J."/>
            <person name="Kwon S.-W."/>
        </authorList>
    </citation>
    <scope>NUCLEOTIDE SEQUENCE [LARGE SCALE GENOMIC DNA]</scope>
    <source>
        <strain evidence="1 2">KACC 19094</strain>
    </source>
</reference>
<evidence type="ECO:0000313" key="1">
    <source>
        <dbReference type="EMBL" id="WCT77541.1"/>
    </source>
</evidence>
<dbReference type="RefSeq" id="WP_273617912.1">
    <property type="nucleotide sequence ID" value="NZ_CP117417.1"/>
</dbReference>
<dbReference type="Proteomes" id="UP001218231">
    <property type="component" value="Chromosome"/>
</dbReference>
<name>A0ABY7TWY9_9SPHN</name>
<gene>
    <name evidence="1" type="ORF">PQ457_00670</name>
</gene>
<accession>A0ABY7TWY9</accession>
<evidence type="ECO:0000313" key="2">
    <source>
        <dbReference type="Proteomes" id="UP001218231"/>
    </source>
</evidence>
<keyword evidence="2" id="KW-1185">Reference proteome</keyword>
<protein>
    <submittedName>
        <fullName evidence="1">Uncharacterized protein</fullName>
    </submittedName>
</protein>